<reference evidence="1" key="1">
    <citation type="submission" date="2018-11" db="EMBL/GenBank/DDBJ databases">
        <authorList>
            <person name="Alioto T."/>
            <person name="Alioto T."/>
        </authorList>
    </citation>
    <scope>NUCLEOTIDE SEQUENCE</scope>
</reference>
<keyword evidence="2" id="KW-1185">Reference proteome</keyword>
<dbReference type="EMBL" id="UYJE01003345">
    <property type="protein sequence ID" value="VDI18514.1"/>
    <property type="molecule type" value="Genomic_DNA"/>
</dbReference>
<name>A0A8B6DDB1_MYTGA</name>
<evidence type="ECO:0000313" key="1">
    <source>
        <dbReference type="EMBL" id="VDI18514.1"/>
    </source>
</evidence>
<dbReference type="Proteomes" id="UP000596742">
    <property type="component" value="Unassembled WGS sequence"/>
</dbReference>
<dbReference type="OrthoDB" id="10273334at2759"/>
<sequence length="159" mass="18147">AEECVGHGDTGVQSPEVDIQFTESTCSISCKMNISKSKTIYWIKLLKYINDSFYDIVHIRRIGQKIVVHWFNCTDAELRFSIDGSNLHEAKLEFKLNSSDIRVSDTGTYKYEVHSGNTYWNTTTVDFAGCYRDQAIAGSTFKKPVFLYIILSLLLIRVL</sequence>
<organism evidence="1 2">
    <name type="scientific">Mytilus galloprovincialis</name>
    <name type="common">Mediterranean mussel</name>
    <dbReference type="NCBI Taxonomy" id="29158"/>
    <lineage>
        <taxon>Eukaryota</taxon>
        <taxon>Metazoa</taxon>
        <taxon>Spiralia</taxon>
        <taxon>Lophotrochozoa</taxon>
        <taxon>Mollusca</taxon>
        <taxon>Bivalvia</taxon>
        <taxon>Autobranchia</taxon>
        <taxon>Pteriomorphia</taxon>
        <taxon>Mytilida</taxon>
        <taxon>Mytiloidea</taxon>
        <taxon>Mytilidae</taxon>
        <taxon>Mytilinae</taxon>
        <taxon>Mytilus</taxon>
    </lineage>
</organism>
<dbReference type="InterPro" id="IPR013783">
    <property type="entry name" value="Ig-like_fold"/>
</dbReference>
<gene>
    <name evidence="1" type="ORF">MGAL_10B018171</name>
</gene>
<proteinExistence type="predicted"/>
<comment type="caution">
    <text evidence="1">The sequence shown here is derived from an EMBL/GenBank/DDBJ whole genome shotgun (WGS) entry which is preliminary data.</text>
</comment>
<feature type="non-terminal residue" evidence="1">
    <location>
        <position position="159"/>
    </location>
</feature>
<evidence type="ECO:0000313" key="2">
    <source>
        <dbReference type="Proteomes" id="UP000596742"/>
    </source>
</evidence>
<dbReference type="AlphaFoldDB" id="A0A8B6DDB1"/>
<accession>A0A8B6DDB1</accession>
<protein>
    <submittedName>
        <fullName evidence="1">Uncharacterized protein</fullName>
    </submittedName>
</protein>
<dbReference type="Gene3D" id="2.60.40.10">
    <property type="entry name" value="Immunoglobulins"/>
    <property type="match status" value="1"/>
</dbReference>